<proteinExistence type="predicted"/>
<dbReference type="AlphaFoldDB" id="A0A2P7AXW8"/>
<gene>
    <name evidence="2" type="ORF">CU102_27730</name>
</gene>
<comment type="caution">
    <text evidence="2">The sequence shown here is derived from an EMBL/GenBank/DDBJ whole genome shotgun (WGS) entry which is preliminary data.</text>
</comment>
<protein>
    <submittedName>
        <fullName evidence="2">Uncharacterized protein</fullName>
    </submittedName>
</protein>
<evidence type="ECO:0000256" key="1">
    <source>
        <dbReference type="SAM" id="MobiDB-lite"/>
    </source>
</evidence>
<accession>A0A2P7AXW8</accession>
<feature type="compositionally biased region" description="Basic and acidic residues" evidence="1">
    <location>
        <begin position="123"/>
        <end position="134"/>
    </location>
</feature>
<feature type="region of interest" description="Disordered" evidence="1">
    <location>
        <begin position="123"/>
        <end position="162"/>
    </location>
</feature>
<evidence type="ECO:0000313" key="2">
    <source>
        <dbReference type="EMBL" id="PSH59045.1"/>
    </source>
</evidence>
<sequence>MYFRERRELDAIRAEYAKAAASRPTQWFRLWTGVPTHETERFEHYRPATEADLAAGLPRVVSISPVLPVPSRWVSVFSYRLKVYSWTNGSAGGGVRAAHIPSGAGGFYKEEVGRVARKVDENMKVRKRKPEAGRIDPGGVLLSKKSQIREKPGSSRSGSDNA</sequence>
<evidence type="ECO:0000313" key="3">
    <source>
        <dbReference type="Proteomes" id="UP000241444"/>
    </source>
</evidence>
<keyword evidence="3" id="KW-1185">Reference proteome</keyword>
<reference evidence="3" key="1">
    <citation type="submission" date="2017-11" db="EMBL/GenBank/DDBJ databases">
        <authorList>
            <person name="Kuznetsova I."/>
            <person name="Sazanova A."/>
            <person name="Chirak E."/>
            <person name="Safronova V."/>
            <person name="Willems A."/>
        </authorList>
    </citation>
    <scope>NUCLEOTIDE SEQUENCE [LARGE SCALE GENOMIC DNA]</scope>
    <source>
        <strain evidence="3">STM 196</strain>
    </source>
</reference>
<name>A0A2P7AXW8_9HYPH</name>
<dbReference type="Proteomes" id="UP000241444">
    <property type="component" value="Unassembled WGS sequence"/>
</dbReference>
<organism evidence="2 3">
    <name type="scientific">Phyllobacterium brassicacearum</name>
    <dbReference type="NCBI Taxonomy" id="314235"/>
    <lineage>
        <taxon>Bacteria</taxon>
        <taxon>Pseudomonadati</taxon>
        <taxon>Pseudomonadota</taxon>
        <taxon>Alphaproteobacteria</taxon>
        <taxon>Hyphomicrobiales</taxon>
        <taxon>Phyllobacteriaceae</taxon>
        <taxon>Phyllobacterium</taxon>
    </lineage>
</organism>
<dbReference type="EMBL" id="PGGO01000045">
    <property type="protein sequence ID" value="PSH59045.1"/>
    <property type="molecule type" value="Genomic_DNA"/>
</dbReference>